<feature type="region of interest" description="Disordered" evidence="1">
    <location>
        <begin position="134"/>
        <end position="154"/>
    </location>
</feature>
<comment type="caution">
    <text evidence="3">The sequence shown here is derived from an EMBL/GenBank/DDBJ whole genome shotgun (WGS) entry which is preliminary data.</text>
</comment>
<protein>
    <submittedName>
        <fullName evidence="3">(African queen) hypothetical protein</fullName>
    </submittedName>
</protein>
<feature type="chain" id="PRO_5035176683" evidence="2">
    <location>
        <begin position="25"/>
        <end position="154"/>
    </location>
</feature>
<reference evidence="3" key="1">
    <citation type="submission" date="2021-09" db="EMBL/GenBank/DDBJ databases">
        <authorList>
            <person name="Martin H S."/>
        </authorList>
    </citation>
    <scope>NUCLEOTIDE SEQUENCE</scope>
</reference>
<name>A0A8J2R7J7_9NEOP</name>
<evidence type="ECO:0000256" key="2">
    <source>
        <dbReference type="SAM" id="SignalP"/>
    </source>
</evidence>
<dbReference type="Proteomes" id="UP000789524">
    <property type="component" value="Unassembled WGS sequence"/>
</dbReference>
<feature type="signal peptide" evidence="2">
    <location>
        <begin position="1"/>
        <end position="24"/>
    </location>
</feature>
<sequence length="154" mass="18226">MAKANMVWTAYMFVSCFLISNAYRLPVQVYEIRKTRDRDPRVDIQYYDPDLERIGIPNNNQRNIDELANYIIESLKRVPKNYEDTRSVEEDGVFVDETRSLPVVIVPNDRIVYRKKPTDYRVLHNLLHSALRTNDAEDRTAAPRHRGTYDKDEY</sequence>
<dbReference type="EMBL" id="CAKASE010000082">
    <property type="protein sequence ID" value="CAG9584921.1"/>
    <property type="molecule type" value="Genomic_DNA"/>
</dbReference>
<dbReference type="OrthoDB" id="6922193at2759"/>
<organism evidence="3 4">
    <name type="scientific">Danaus chrysippus</name>
    <name type="common">African queen</name>
    <dbReference type="NCBI Taxonomy" id="151541"/>
    <lineage>
        <taxon>Eukaryota</taxon>
        <taxon>Metazoa</taxon>
        <taxon>Ecdysozoa</taxon>
        <taxon>Arthropoda</taxon>
        <taxon>Hexapoda</taxon>
        <taxon>Insecta</taxon>
        <taxon>Pterygota</taxon>
        <taxon>Neoptera</taxon>
        <taxon>Endopterygota</taxon>
        <taxon>Lepidoptera</taxon>
        <taxon>Glossata</taxon>
        <taxon>Ditrysia</taxon>
        <taxon>Papilionoidea</taxon>
        <taxon>Nymphalidae</taxon>
        <taxon>Danainae</taxon>
        <taxon>Danaini</taxon>
        <taxon>Danaina</taxon>
        <taxon>Danaus</taxon>
        <taxon>Anosia</taxon>
    </lineage>
</organism>
<accession>A0A8J2R7J7</accession>
<gene>
    <name evidence="3" type="ORF">DCHRY22_LOCUS15423</name>
</gene>
<evidence type="ECO:0000313" key="4">
    <source>
        <dbReference type="Proteomes" id="UP000789524"/>
    </source>
</evidence>
<evidence type="ECO:0000256" key="1">
    <source>
        <dbReference type="SAM" id="MobiDB-lite"/>
    </source>
</evidence>
<dbReference type="AlphaFoldDB" id="A0A8J2R7J7"/>
<evidence type="ECO:0000313" key="3">
    <source>
        <dbReference type="EMBL" id="CAG9584921.1"/>
    </source>
</evidence>
<keyword evidence="2" id="KW-0732">Signal</keyword>
<dbReference type="PROSITE" id="PS51257">
    <property type="entry name" value="PROKAR_LIPOPROTEIN"/>
    <property type="match status" value="1"/>
</dbReference>
<keyword evidence="4" id="KW-1185">Reference proteome</keyword>
<proteinExistence type="predicted"/>